<dbReference type="Proteomes" id="UP000646833">
    <property type="component" value="Unassembled WGS sequence"/>
</dbReference>
<dbReference type="PROSITE" id="PS51318">
    <property type="entry name" value="TAT"/>
    <property type="match status" value="1"/>
</dbReference>
<organism evidence="2 3">
    <name type="scientific">Haloferax sulfurifontis</name>
    <dbReference type="NCBI Taxonomy" id="255616"/>
    <lineage>
        <taxon>Archaea</taxon>
        <taxon>Methanobacteriati</taxon>
        <taxon>Methanobacteriota</taxon>
        <taxon>Stenosarchaea group</taxon>
        <taxon>Halobacteria</taxon>
        <taxon>Halobacteriales</taxon>
        <taxon>Haloferacaceae</taxon>
        <taxon>Haloferax</taxon>
    </lineage>
</organism>
<sequence length="288" mass="30606">MIPTDSPIDRRTVLRTLGGAALASVAGCLDSSRGSGTTTSDQTSAATERAGPLSRIAVEGQAVVVEVDADAPVEQVNLIQPNGELFGKRGLAAGARQVSFEIGTAYEPGEYRVVALDGDETVAEGSLSIQPNLSIVEMGIGRNQPEKMWNSSGDEVTDEAFVTVENRGTGPNAVTKLLFIGDVPYPSDEEGTNYADADGVSGIYAPDADDETAAVTVRPGQKLTLYSYRSPFAFIRAEGISCKNERQSGEFEVVLETRVDAKKTSETYQVQYSASDEFNNCEITISEA</sequence>
<evidence type="ECO:0000256" key="1">
    <source>
        <dbReference type="SAM" id="MobiDB-lite"/>
    </source>
</evidence>
<reference evidence="2" key="2">
    <citation type="submission" date="2020-09" db="EMBL/GenBank/DDBJ databases">
        <authorList>
            <person name="Sun Q."/>
            <person name="Sedlacek I."/>
        </authorList>
    </citation>
    <scope>NUCLEOTIDE SEQUENCE</scope>
    <source>
        <strain evidence="2">CCM 7217</strain>
    </source>
</reference>
<reference evidence="2" key="1">
    <citation type="journal article" date="2014" name="Int. J. Syst. Evol. Microbiol.">
        <title>Complete genome sequence of Corynebacterium casei LMG S-19264T (=DSM 44701T), isolated from a smear-ripened cheese.</title>
        <authorList>
            <consortium name="US DOE Joint Genome Institute (JGI-PGF)"/>
            <person name="Walter F."/>
            <person name="Albersmeier A."/>
            <person name="Kalinowski J."/>
            <person name="Ruckert C."/>
        </authorList>
    </citation>
    <scope>NUCLEOTIDE SEQUENCE</scope>
    <source>
        <strain evidence="2">CCM 7217</strain>
    </source>
</reference>
<evidence type="ECO:0000313" key="3">
    <source>
        <dbReference type="Proteomes" id="UP000646833"/>
    </source>
</evidence>
<feature type="region of interest" description="Disordered" evidence="1">
    <location>
        <begin position="30"/>
        <end position="51"/>
    </location>
</feature>
<proteinExistence type="predicted"/>
<dbReference type="InterPro" id="IPR006311">
    <property type="entry name" value="TAT_signal"/>
</dbReference>
<dbReference type="AlphaFoldDB" id="A0A830EF09"/>
<feature type="compositionally biased region" description="Low complexity" evidence="1">
    <location>
        <begin position="30"/>
        <end position="47"/>
    </location>
</feature>
<protein>
    <submittedName>
        <fullName evidence="2">Uncharacterized protein</fullName>
    </submittedName>
</protein>
<name>A0A830EF09_9EURY</name>
<dbReference type="EMBL" id="BMCI01000008">
    <property type="protein sequence ID" value="GGC71275.1"/>
    <property type="molecule type" value="Genomic_DNA"/>
</dbReference>
<evidence type="ECO:0000313" key="2">
    <source>
        <dbReference type="EMBL" id="GGC71275.1"/>
    </source>
</evidence>
<dbReference type="RefSeq" id="WP_188424914.1">
    <property type="nucleotide sequence ID" value="NZ_BMCI01000008.1"/>
</dbReference>
<accession>A0A830EF09</accession>
<comment type="caution">
    <text evidence="2">The sequence shown here is derived from an EMBL/GenBank/DDBJ whole genome shotgun (WGS) entry which is preliminary data.</text>
</comment>
<gene>
    <name evidence="2" type="ORF">GCM10007209_36520</name>
</gene>